<evidence type="ECO:0000256" key="2">
    <source>
        <dbReference type="SAM" id="Phobius"/>
    </source>
</evidence>
<keyword evidence="4" id="KW-1185">Reference proteome</keyword>
<reference evidence="3 4" key="1">
    <citation type="submission" date="2024-09" db="EMBL/GenBank/DDBJ databases">
        <authorList>
            <person name="Pan X."/>
        </authorList>
    </citation>
    <scope>NUCLEOTIDE SEQUENCE [LARGE SCALE GENOMIC DNA]</scope>
    <source>
        <strain evidence="3 4">B2969</strain>
    </source>
</reference>
<evidence type="ECO:0000256" key="1">
    <source>
        <dbReference type="SAM" id="MobiDB-lite"/>
    </source>
</evidence>
<feature type="compositionally biased region" description="Acidic residues" evidence="1">
    <location>
        <begin position="9"/>
        <end position="19"/>
    </location>
</feature>
<keyword evidence="2" id="KW-0812">Transmembrane</keyword>
<accession>A0ABW7Q7Q5</accession>
<feature type="transmembrane region" description="Helical" evidence="2">
    <location>
        <begin position="156"/>
        <end position="180"/>
    </location>
</feature>
<protein>
    <submittedName>
        <fullName evidence="3">DNA polymerase III subunit gamma/tau</fullName>
    </submittedName>
</protein>
<gene>
    <name evidence="3" type="ORF">ACH3VR_07875</name>
</gene>
<evidence type="ECO:0000313" key="4">
    <source>
        <dbReference type="Proteomes" id="UP001610861"/>
    </source>
</evidence>
<dbReference type="RefSeq" id="WP_396640198.1">
    <property type="nucleotide sequence ID" value="NZ_JBIQWL010000002.1"/>
</dbReference>
<keyword evidence="2" id="KW-1133">Transmembrane helix</keyword>
<sequence>MTRGRDDDALSWDGDDDPTLDVGSGSPADADPVPEPVEGSKPTPFEEQSPADAAPVPESDSVPEPVEGSKPEPPEELGEEPERRQMSSAALVGLGILGGVYLLLTLGWLLGAARLQLVASLFLEPAAFQITLWLAVAALPLWFVTVLWLTRTGRSWLRFVLLVAGAVLLIPWPFVLAGALL</sequence>
<comment type="caution">
    <text evidence="3">The sequence shown here is derived from an EMBL/GenBank/DDBJ whole genome shotgun (WGS) entry which is preliminary data.</text>
</comment>
<dbReference type="Proteomes" id="UP001610861">
    <property type="component" value="Unassembled WGS sequence"/>
</dbReference>
<evidence type="ECO:0000313" key="3">
    <source>
        <dbReference type="EMBL" id="MFH8250267.1"/>
    </source>
</evidence>
<name>A0ABW7Q7Q5_9MICO</name>
<keyword evidence="2" id="KW-0472">Membrane</keyword>
<dbReference type="EMBL" id="JBIQWL010000002">
    <property type="protein sequence ID" value="MFH8250267.1"/>
    <property type="molecule type" value="Genomic_DNA"/>
</dbReference>
<feature type="transmembrane region" description="Helical" evidence="2">
    <location>
        <begin position="130"/>
        <end position="149"/>
    </location>
</feature>
<organism evidence="3 4">
    <name type="scientific">Microbacterium alkaliflavum</name>
    <dbReference type="NCBI Taxonomy" id="3248839"/>
    <lineage>
        <taxon>Bacteria</taxon>
        <taxon>Bacillati</taxon>
        <taxon>Actinomycetota</taxon>
        <taxon>Actinomycetes</taxon>
        <taxon>Micrococcales</taxon>
        <taxon>Microbacteriaceae</taxon>
        <taxon>Microbacterium</taxon>
    </lineage>
</organism>
<proteinExistence type="predicted"/>
<feature type="region of interest" description="Disordered" evidence="1">
    <location>
        <begin position="1"/>
        <end position="84"/>
    </location>
</feature>
<feature type="transmembrane region" description="Helical" evidence="2">
    <location>
        <begin position="89"/>
        <end position="110"/>
    </location>
</feature>
<feature type="compositionally biased region" description="Low complexity" evidence="1">
    <location>
        <begin position="55"/>
        <end position="66"/>
    </location>
</feature>